<proteinExistence type="predicted"/>
<dbReference type="EMBL" id="CAADIG010000005">
    <property type="protein sequence ID" value="VFR39716.1"/>
    <property type="molecule type" value="Genomic_DNA"/>
</dbReference>
<reference evidence="4" key="1">
    <citation type="submission" date="2019-03" db="EMBL/GenBank/DDBJ databases">
        <authorList>
            <person name="Danneels B."/>
        </authorList>
    </citation>
    <scope>NUCLEOTIDE SEQUENCE</scope>
</reference>
<dbReference type="PANTHER" id="PTHR47328:SF1">
    <property type="entry name" value="RUTC FAMILY PROTEIN YOAB"/>
    <property type="match status" value="1"/>
</dbReference>
<dbReference type="Gene3D" id="3.30.1330.40">
    <property type="entry name" value="RutC-like"/>
    <property type="match status" value="1"/>
</dbReference>
<evidence type="ECO:0000313" key="1">
    <source>
        <dbReference type="EMBL" id="VFR27429.1"/>
    </source>
</evidence>
<dbReference type="AlphaFoldDB" id="A0A484T8M1"/>
<dbReference type="Pfam" id="PF01042">
    <property type="entry name" value="Ribonuc_L-PSP"/>
    <property type="match status" value="1"/>
</dbReference>
<dbReference type="SUPFAM" id="SSF55298">
    <property type="entry name" value="YjgF-like"/>
    <property type="match status" value="1"/>
</dbReference>
<accession>A0A484T8M1</accession>
<dbReference type="EMBL" id="CAADIP010000070">
    <property type="protein sequence ID" value="VFR98708.1"/>
    <property type="molecule type" value="Genomic_DNA"/>
</dbReference>
<dbReference type="EMBL" id="CAADIZ010000011">
    <property type="protein sequence ID" value="VFS22124.1"/>
    <property type="molecule type" value="Genomic_DNA"/>
</dbReference>
<gene>
    <name evidence="1" type="ORF">AMP9_4480</name>
    <name evidence="2" type="ORF">ANT2_4302</name>
    <name evidence="5" type="ORF">ANT3_4306</name>
    <name evidence="3" type="ORF">BRI6_4600</name>
    <name evidence="4" type="ORF">BRI9_4603</name>
    <name evidence="6" type="ORF">IVO3_4599</name>
    <name evidence="7" type="ORF">RAN7_4531</name>
</gene>
<dbReference type="InterPro" id="IPR006175">
    <property type="entry name" value="YjgF/YER057c/UK114"/>
</dbReference>
<sequence>MIHSNGMVFLSGQTASGATASTIEEQTQEVLRRIDAYLVEAGTDKNAILSATIYLRDISDFAAMNQVWEHWVSEEHAPARCTVQAQLASPQLRIEISVIAATKVDR</sequence>
<dbReference type="EMBL" id="CAADIK010000023">
    <property type="protein sequence ID" value="VFR69679.1"/>
    <property type="molecule type" value="Genomic_DNA"/>
</dbReference>
<dbReference type="InterPro" id="IPR035959">
    <property type="entry name" value="RutC-like_sf"/>
</dbReference>
<dbReference type="CDD" id="cd06150">
    <property type="entry name" value="YjgF_YER057c_UK114_like_2"/>
    <property type="match status" value="1"/>
</dbReference>
<evidence type="ECO:0000313" key="2">
    <source>
        <dbReference type="EMBL" id="VFR39716.1"/>
    </source>
</evidence>
<evidence type="ECO:0000313" key="5">
    <source>
        <dbReference type="EMBL" id="VFR71084.1"/>
    </source>
</evidence>
<evidence type="ECO:0000313" key="3">
    <source>
        <dbReference type="EMBL" id="VFR55175.1"/>
    </source>
</evidence>
<dbReference type="InterPro" id="IPR035709">
    <property type="entry name" value="YoaB-like"/>
</dbReference>
<organism evidence="4">
    <name type="scientific">plant metagenome</name>
    <dbReference type="NCBI Taxonomy" id="1297885"/>
    <lineage>
        <taxon>unclassified sequences</taxon>
        <taxon>metagenomes</taxon>
        <taxon>organismal metagenomes</taxon>
    </lineage>
</organism>
<dbReference type="PANTHER" id="PTHR47328">
    <property type="match status" value="1"/>
</dbReference>
<dbReference type="EMBL" id="CAADID010000021">
    <property type="protein sequence ID" value="VFR71084.1"/>
    <property type="molecule type" value="Genomic_DNA"/>
</dbReference>
<dbReference type="EMBL" id="CAADHY010000023">
    <property type="protein sequence ID" value="VFR27429.1"/>
    <property type="molecule type" value="Genomic_DNA"/>
</dbReference>
<dbReference type="EMBL" id="CAADII010000042">
    <property type="protein sequence ID" value="VFR55175.1"/>
    <property type="molecule type" value="Genomic_DNA"/>
</dbReference>
<evidence type="ECO:0000313" key="4">
    <source>
        <dbReference type="EMBL" id="VFR69679.1"/>
    </source>
</evidence>
<protein>
    <submittedName>
        <fullName evidence="4">Translation initiation inhibitor</fullName>
    </submittedName>
</protein>
<evidence type="ECO:0000313" key="6">
    <source>
        <dbReference type="EMBL" id="VFR98708.1"/>
    </source>
</evidence>
<evidence type="ECO:0000313" key="7">
    <source>
        <dbReference type="EMBL" id="VFS22124.1"/>
    </source>
</evidence>
<name>A0A484T8M1_9ZZZZ</name>